<sequence length="318" mass="36508">MFKPLSTVRCRNHIYQLFSLITSIEILAVVACKLGRKRYIDDPNQVKPEPDHWDEEEDGIWRPPKVPNPAYKGPRKRKKVKNPNYKGKWKTPWIDNPEFEDDPDLYVLRPTKYVGIKIWQAEKEGFEEAGKVRKAREKEECQRAREEGEKRRRDRDTGTDIETTQEDHKLCGYFLTAVKIKTSCSPYSTKVHLPLNSQCYIAGDSSNVHFVSDNDVVLTPIEEKRGEVVVTKKRSRIGGMVHGSLSMVRQLHKLVMGKCLKVAVRVVDVFERGGEGDDDGEEVRVVVMVDVYLPIVLWSGWQFTKSGLAAAALFRHVR</sequence>
<dbReference type="GO" id="GO:0005509">
    <property type="term" value="F:calcium ion binding"/>
    <property type="evidence" value="ECO:0007669"/>
    <property type="project" value="InterPro"/>
</dbReference>
<keyword evidence="1" id="KW-0256">Endoplasmic reticulum</keyword>
<comment type="caution">
    <text evidence="3">The sequence shown here is derived from an EMBL/GenBank/DDBJ whole genome shotgun (WGS) entry which is preliminary data.</text>
</comment>
<dbReference type="AlphaFoldDB" id="A0A2G2V0A9"/>
<evidence type="ECO:0000256" key="1">
    <source>
        <dbReference type="RuleBase" id="RU362126"/>
    </source>
</evidence>
<reference evidence="4" key="2">
    <citation type="journal article" date="2017" name="J. Anim. Genet.">
        <title>Multiple reference genome sequences of hot pepper reveal the massive evolution of plant disease resistance genes by retroduplication.</title>
        <authorList>
            <person name="Kim S."/>
            <person name="Park J."/>
            <person name="Yeom S.-I."/>
            <person name="Kim Y.-M."/>
            <person name="Seo E."/>
            <person name="Kim K.-T."/>
            <person name="Kim M.-S."/>
            <person name="Lee J.M."/>
            <person name="Cheong K."/>
            <person name="Shin H.-S."/>
            <person name="Kim S.-B."/>
            <person name="Han K."/>
            <person name="Lee J."/>
            <person name="Park M."/>
            <person name="Lee H.-A."/>
            <person name="Lee H.-Y."/>
            <person name="Lee Y."/>
            <person name="Oh S."/>
            <person name="Lee J.H."/>
            <person name="Choi E."/>
            <person name="Choi E."/>
            <person name="Lee S.E."/>
            <person name="Jeon J."/>
            <person name="Kim H."/>
            <person name="Choi G."/>
            <person name="Song H."/>
            <person name="Lee J."/>
            <person name="Lee S.-C."/>
            <person name="Kwon J.-K."/>
            <person name="Lee H.-Y."/>
            <person name="Koo N."/>
            <person name="Hong Y."/>
            <person name="Kim R.W."/>
            <person name="Kang W.-H."/>
            <person name="Huh J.H."/>
            <person name="Kang B.-C."/>
            <person name="Yang T.-J."/>
            <person name="Lee Y.-H."/>
            <person name="Bennetzen J.L."/>
            <person name="Choi D."/>
        </authorList>
    </citation>
    <scope>NUCLEOTIDE SEQUENCE [LARGE SCALE GENOMIC DNA]</scope>
    <source>
        <strain evidence="4">cv. PBC81</strain>
    </source>
</reference>
<feature type="region of interest" description="Disordered" evidence="2">
    <location>
        <begin position="133"/>
        <end position="160"/>
    </location>
</feature>
<evidence type="ECO:0000313" key="3">
    <source>
        <dbReference type="EMBL" id="PHT26426.1"/>
    </source>
</evidence>
<feature type="region of interest" description="Disordered" evidence="2">
    <location>
        <begin position="43"/>
        <end position="83"/>
    </location>
</feature>
<dbReference type="Proteomes" id="UP000224567">
    <property type="component" value="Unassembled WGS sequence"/>
</dbReference>
<dbReference type="InterPro" id="IPR001580">
    <property type="entry name" value="Calret/calnex"/>
</dbReference>
<reference evidence="3 4" key="1">
    <citation type="journal article" date="2017" name="Genome Biol.">
        <title>New reference genome sequences of hot pepper reveal the massive evolution of plant disease-resistance genes by retroduplication.</title>
        <authorList>
            <person name="Kim S."/>
            <person name="Park J."/>
            <person name="Yeom S.I."/>
            <person name="Kim Y.M."/>
            <person name="Seo E."/>
            <person name="Kim K.T."/>
            <person name="Kim M.S."/>
            <person name="Lee J.M."/>
            <person name="Cheong K."/>
            <person name="Shin H.S."/>
            <person name="Kim S.B."/>
            <person name="Han K."/>
            <person name="Lee J."/>
            <person name="Park M."/>
            <person name="Lee H.A."/>
            <person name="Lee H.Y."/>
            <person name="Lee Y."/>
            <person name="Oh S."/>
            <person name="Lee J.H."/>
            <person name="Choi E."/>
            <person name="Choi E."/>
            <person name="Lee S.E."/>
            <person name="Jeon J."/>
            <person name="Kim H."/>
            <person name="Choi G."/>
            <person name="Song H."/>
            <person name="Lee J."/>
            <person name="Lee S.C."/>
            <person name="Kwon J.K."/>
            <person name="Lee H.Y."/>
            <person name="Koo N."/>
            <person name="Hong Y."/>
            <person name="Kim R.W."/>
            <person name="Kang W.H."/>
            <person name="Huh J.H."/>
            <person name="Kang B.C."/>
            <person name="Yang T.J."/>
            <person name="Lee Y.H."/>
            <person name="Bennetzen J.L."/>
            <person name="Choi D."/>
        </authorList>
    </citation>
    <scope>NUCLEOTIDE SEQUENCE [LARGE SCALE GENOMIC DNA]</scope>
    <source>
        <strain evidence="4">cv. PBC81</strain>
    </source>
</reference>
<dbReference type="SUPFAM" id="SSF63887">
    <property type="entry name" value="P-domain of calnexin/calreticulin"/>
    <property type="match status" value="1"/>
</dbReference>
<dbReference type="Gene3D" id="2.10.250.10">
    <property type="entry name" value="Calreticulin/calnexin, P domain"/>
    <property type="match status" value="1"/>
</dbReference>
<dbReference type="PANTHER" id="PTHR11073:SF45">
    <property type="entry name" value="CALRETICULIN-3"/>
    <property type="match status" value="1"/>
</dbReference>
<dbReference type="OrthoDB" id="1938156at2759"/>
<name>A0A2G2V0A9_CAPBA</name>
<dbReference type="GO" id="GO:0036503">
    <property type="term" value="P:ERAD pathway"/>
    <property type="evidence" value="ECO:0007669"/>
    <property type="project" value="TreeGrafter"/>
</dbReference>
<dbReference type="Pfam" id="PF00262">
    <property type="entry name" value="Calreticulin"/>
    <property type="match status" value="1"/>
</dbReference>
<comment type="similarity">
    <text evidence="1">Belongs to the calreticulin family.</text>
</comment>
<gene>
    <name evidence="3" type="ORF">CQW23_33960</name>
</gene>
<dbReference type="PANTHER" id="PTHR11073">
    <property type="entry name" value="CALRETICULIN AND CALNEXIN"/>
    <property type="match status" value="1"/>
</dbReference>
<accession>A0A2G2V0A9</accession>
<keyword evidence="4" id="KW-1185">Reference proteome</keyword>
<dbReference type="GO" id="GO:0051082">
    <property type="term" value="F:unfolded protein binding"/>
    <property type="evidence" value="ECO:0007669"/>
    <property type="project" value="InterPro"/>
</dbReference>
<dbReference type="PRINTS" id="PR00626">
    <property type="entry name" value="CALRETICULIN"/>
</dbReference>
<evidence type="ECO:0000313" key="4">
    <source>
        <dbReference type="Proteomes" id="UP000224567"/>
    </source>
</evidence>
<evidence type="ECO:0000256" key="2">
    <source>
        <dbReference type="SAM" id="MobiDB-lite"/>
    </source>
</evidence>
<organism evidence="3 4">
    <name type="scientific">Capsicum baccatum</name>
    <name type="common">Peruvian pepper</name>
    <dbReference type="NCBI Taxonomy" id="33114"/>
    <lineage>
        <taxon>Eukaryota</taxon>
        <taxon>Viridiplantae</taxon>
        <taxon>Streptophyta</taxon>
        <taxon>Embryophyta</taxon>
        <taxon>Tracheophyta</taxon>
        <taxon>Spermatophyta</taxon>
        <taxon>Magnoliopsida</taxon>
        <taxon>eudicotyledons</taxon>
        <taxon>Gunneridae</taxon>
        <taxon>Pentapetalae</taxon>
        <taxon>asterids</taxon>
        <taxon>lamiids</taxon>
        <taxon>Solanales</taxon>
        <taxon>Solanaceae</taxon>
        <taxon>Solanoideae</taxon>
        <taxon>Capsiceae</taxon>
        <taxon>Capsicum</taxon>
    </lineage>
</organism>
<protein>
    <submittedName>
        <fullName evidence="3">Calreticulin-3</fullName>
    </submittedName>
</protein>
<dbReference type="InterPro" id="IPR009033">
    <property type="entry name" value="Calreticulin/calnexin_P_dom_sf"/>
</dbReference>
<dbReference type="STRING" id="33114.A0A2G2V0A9"/>
<dbReference type="GO" id="GO:0005789">
    <property type="term" value="C:endoplasmic reticulum membrane"/>
    <property type="evidence" value="ECO:0007669"/>
    <property type="project" value="TreeGrafter"/>
</dbReference>
<keyword evidence="1" id="KW-0143">Chaperone</keyword>
<proteinExistence type="inferred from homology"/>
<dbReference type="GO" id="GO:0006457">
    <property type="term" value="P:protein folding"/>
    <property type="evidence" value="ECO:0007669"/>
    <property type="project" value="InterPro"/>
</dbReference>
<feature type="compositionally biased region" description="Basic and acidic residues" evidence="2">
    <location>
        <begin position="133"/>
        <end position="158"/>
    </location>
</feature>
<dbReference type="EMBL" id="MLFT02000805">
    <property type="protein sequence ID" value="PHT26426.1"/>
    <property type="molecule type" value="Genomic_DNA"/>
</dbReference>